<feature type="DNA-binding region" description="H-T-H motif" evidence="8 9">
    <location>
        <begin position="35"/>
        <end position="54"/>
    </location>
</feature>
<organism evidence="12 13">
    <name type="scientific">Methylobacterium indicum</name>
    <dbReference type="NCBI Taxonomy" id="1775910"/>
    <lineage>
        <taxon>Bacteria</taxon>
        <taxon>Pseudomonadati</taxon>
        <taxon>Pseudomonadota</taxon>
        <taxon>Alphaproteobacteria</taxon>
        <taxon>Hyphomicrobiales</taxon>
        <taxon>Methylobacteriaceae</taxon>
        <taxon>Methylobacterium</taxon>
    </lineage>
</organism>
<dbReference type="Pfam" id="PF00440">
    <property type="entry name" value="TetR_N"/>
    <property type="match status" value="1"/>
</dbReference>
<dbReference type="AlphaFoldDB" id="A0A8H9C493"/>
<evidence type="ECO:0000256" key="4">
    <source>
        <dbReference type="ARBA" id="ARBA00023015"/>
    </source>
</evidence>
<feature type="domain" description="HTH tetR-type" evidence="11">
    <location>
        <begin position="12"/>
        <end position="72"/>
    </location>
</feature>
<dbReference type="KEGG" id="mind:mvi_06940"/>
<dbReference type="Pfam" id="PF00171">
    <property type="entry name" value="Aldedh"/>
    <property type="match status" value="2"/>
</dbReference>
<dbReference type="SUPFAM" id="SSF46689">
    <property type="entry name" value="Homeodomain-like"/>
    <property type="match status" value="1"/>
</dbReference>
<gene>
    <name evidence="8" type="primary">betI</name>
    <name evidence="12" type="ORF">mvi_06940</name>
</gene>
<keyword evidence="4 8" id="KW-0805">Transcription regulation</keyword>
<evidence type="ECO:0000256" key="2">
    <source>
        <dbReference type="ARBA" id="ARBA00022491"/>
    </source>
</evidence>
<dbReference type="PROSITE" id="PS50977">
    <property type="entry name" value="HTH_TETR_2"/>
    <property type="match status" value="1"/>
</dbReference>
<dbReference type="InterPro" id="IPR016162">
    <property type="entry name" value="Ald_DH_N"/>
</dbReference>
<keyword evidence="6 8" id="KW-0804">Transcription</keyword>
<dbReference type="HAMAP" id="MF_00768">
    <property type="entry name" value="HTH_type_BetI"/>
    <property type="match status" value="1"/>
</dbReference>
<name>A0A8H9C493_9HYPH</name>
<dbReference type="InterPro" id="IPR015590">
    <property type="entry name" value="Aldehyde_DH_dom"/>
</dbReference>
<dbReference type="Gene3D" id="3.40.605.10">
    <property type="entry name" value="Aldehyde Dehydrogenase, Chain A, domain 1"/>
    <property type="match status" value="1"/>
</dbReference>
<protein>
    <recommendedName>
        <fullName evidence="8">HTH-type transcriptional regulator BetI</fullName>
    </recommendedName>
</protein>
<dbReference type="GO" id="GO:0003700">
    <property type="term" value="F:DNA-binding transcription factor activity"/>
    <property type="evidence" value="ECO:0007669"/>
    <property type="project" value="UniProtKB-UniRule"/>
</dbReference>
<evidence type="ECO:0000313" key="12">
    <source>
        <dbReference type="EMBL" id="BCM82233.1"/>
    </source>
</evidence>
<evidence type="ECO:0000256" key="3">
    <source>
        <dbReference type="ARBA" id="ARBA00023002"/>
    </source>
</evidence>
<dbReference type="InterPro" id="IPR009057">
    <property type="entry name" value="Homeodomain-like_sf"/>
</dbReference>
<dbReference type="InterPro" id="IPR001647">
    <property type="entry name" value="HTH_TetR"/>
</dbReference>
<dbReference type="NCBIfam" id="NF001978">
    <property type="entry name" value="PRK00767.1"/>
    <property type="match status" value="1"/>
</dbReference>
<dbReference type="SUPFAM" id="SSF53720">
    <property type="entry name" value="ALDH-like"/>
    <property type="match status" value="1"/>
</dbReference>
<evidence type="ECO:0000256" key="6">
    <source>
        <dbReference type="ARBA" id="ARBA00023163"/>
    </source>
</evidence>
<evidence type="ECO:0000313" key="13">
    <source>
        <dbReference type="Proteomes" id="UP000663508"/>
    </source>
</evidence>
<keyword evidence="5 8" id="KW-0238">DNA-binding</keyword>
<dbReference type="GO" id="GO:0019285">
    <property type="term" value="P:glycine betaine biosynthetic process from choline"/>
    <property type="evidence" value="ECO:0007669"/>
    <property type="project" value="UniProtKB-UniRule"/>
</dbReference>
<evidence type="ECO:0000259" key="11">
    <source>
        <dbReference type="PROSITE" id="PS50977"/>
    </source>
</evidence>
<dbReference type="RefSeq" id="WP_207181443.1">
    <property type="nucleotide sequence ID" value="NZ_AP024145.1"/>
</dbReference>
<keyword evidence="2 8" id="KW-0678">Repressor</keyword>
<dbReference type="Proteomes" id="UP000663508">
    <property type="component" value="Chromosome"/>
</dbReference>
<dbReference type="Pfam" id="PF13977">
    <property type="entry name" value="TetR_C_6"/>
    <property type="match status" value="1"/>
</dbReference>
<proteinExistence type="inferred from homology"/>
<evidence type="ECO:0000256" key="10">
    <source>
        <dbReference type="SAM" id="MobiDB-lite"/>
    </source>
</evidence>
<dbReference type="InterPro" id="IPR039538">
    <property type="entry name" value="BetI_C"/>
</dbReference>
<evidence type="ECO:0000256" key="7">
    <source>
        <dbReference type="ARBA" id="ARBA00024936"/>
    </source>
</evidence>
<evidence type="ECO:0000256" key="9">
    <source>
        <dbReference type="PROSITE-ProRule" id="PRU00335"/>
    </source>
</evidence>
<feature type="region of interest" description="Disordered" evidence="10">
    <location>
        <begin position="630"/>
        <end position="660"/>
    </location>
</feature>
<keyword evidence="3" id="KW-0560">Oxidoreductase</keyword>
<dbReference type="InterPro" id="IPR017757">
    <property type="entry name" value="Tscrpt_rep_BetI"/>
</dbReference>
<dbReference type="Gene3D" id="3.40.309.10">
    <property type="entry name" value="Aldehyde Dehydrogenase, Chain A, domain 2"/>
    <property type="match status" value="1"/>
</dbReference>
<dbReference type="GO" id="GO:0016620">
    <property type="term" value="F:oxidoreductase activity, acting on the aldehyde or oxo group of donors, NAD or NADP as acceptor"/>
    <property type="evidence" value="ECO:0007669"/>
    <property type="project" value="InterPro"/>
</dbReference>
<dbReference type="GO" id="GO:0003677">
    <property type="term" value="F:DNA binding"/>
    <property type="evidence" value="ECO:0007669"/>
    <property type="project" value="UniProtKB-UniRule"/>
</dbReference>
<evidence type="ECO:0000256" key="5">
    <source>
        <dbReference type="ARBA" id="ARBA00023125"/>
    </source>
</evidence>
<comment type="function">
    <text evidence="8">Repressor involved in choline regulation of the bet genes.</text>
</comment>
<reference evidence="12" key="1">
    <citation type="submission" date="2020-11" db="EMBL/GenBank/DDBJ databases">
        <title>Complete genome sequence of a novel pathogenic Methylobacterium strain isolated from rice in Vietnam.</title>
        <authorList>
            <person name="Lai K."/>
            <person name="Okazaki S."/>
            <person name="Higashi K."/>
            <person name="Mori H."/>
            <person name="Toyoda A."/>
            <person name="Kurokawa K."/>
        </authorList>
    </citation>
    <scope>NUCLEOTIDE SEQUENCE</scope>
    <source>
        <strain evidence="12">VL1</strain>
    </source>
</reference>
<dbReference type="GO" id="GO:0045892">
    <property type="term" value="P:negative regulation of DNA-templated transcription"/>
    <property type="evidence" value="ECO:0007669"/>
    <property type="project" value="UniProtKB-UniRule"/>
</dbReference>
<accession>A0A8H9C493</accession>
<evidence type="ECO:0000256" key="1">
    <source>
        <dbReference type="ARBA" id="ARBA00004719"/>
    </source>
</evidence>
<dbReference type="InterPro" id="IPR016163">
    <property type="entry name" value="Ald_DH_C"/>
</dbReference>
<dbReference type="InterPro" id="IPR036271">
    <property type="entry name" value="Tet_transcr_reg_TetR-rel_C_sf"/>
</dbReference>
<dbReference type="UniPathway" id="UPA00529"/>
<comment type="function">
    <text evidence="7">Repressor involved in the biosynthesis of the osmoprotectant glycine betaine. It represses transcription of the choline transporter BetT and the genes of BetAB involved in the synthesis of glycine betaine.</text>
</comment>
<dbReference type="PANTHER" id="PTHR11699">
    <property type="entry name" value="ALDEHYDE DEHYDROGENASE-RELATED"/>
    <property type="match status" value="1"/>
</dbReference>
<evidence type="ECO:0000256" key="8">
    <source>
        <dbReference type="HAMAP-Rule" id="MF_00768"/>
    </source>
</evidence>
<dbReference type="EMBL" id="AP024145">
    <property type="protein sequence ID" value="BCM82233.1"/>
    <property type="molecule type" value="Genomic_DNA"/>
</dbReference>
<dbReference type="Gene3D" id="1.10.357.10">
    <property type="entry name" value="Tetracycline Repressor, domain 2"/>
    <property type="match status" value="1"/>
</dbReference>
<dbReference type="InterPro" id="IPR016161">
    <property type="entry name" value="Ald_DH/histidinol_DH"/>
</dbReference>
<sequence>MNRQETLQSFEAVRRRHLIEATIETLAEVGFKAASLSEIARRANVSTGLFAHYFGDKDGLLEATLRFMAARLARATAARLAEAATRRDRLFAVGDAALADEEFDRRTSAVWLAFWGQITHSRRFQRVQHVYQRRMVTNLSHALRGLVPEDCVATYATMISAMIDGLWLRSHVAAGGDGSDGDAAQARRTVHALIDGLLAGASPRPEAAAPSIRVSRPADAAPPIRHLSPATGEEMACFSPARAAEIDRAVEDAVRSLAAWKALGAPGRGRVLRRCAERLRAEGADLARLESRETGRPLRHTAGPDLADALTLLERAAALAEGSATTWTDLGEGRVARLRRGPAGAVGAVLHWSAPMVGLCARAGTLARGNALVVCADRRATRTLARLAALLVGAGFPEGVLTVLPGDAESAQLLRAHPGLLGERDAAGGLDLGAGIGARKAGTIVLPGADPARVAAAILAGGRSWTGSSFASQSRLYVQTEALPGLLDALQAGAAGLHPGDPLDMATAIGPLVSPEHRAGLEAALDADLAAGARLATAGPAGSGWPAVLVLDRCTEEMRLVRGHAFAAVVAPIPFDDERGLAARLARGQGMDGPTAFGLFCGDPGRAWRLADALDADLCVINDDAPNRDGRGAAAIDPPAAGREQDRAMRVIGPGPGNVE</sequence>
<comment type="pathway">
    <text evidence="1 8">Amine and polyamine biosynthesis; betaine biosynthesis via choline pathway [regulation].</text>
</comment>
<dbReference type="SUPFAM" id="SSF48498">
    <property type="entry name" value="Tetracyclin repressor-like, C-terminal domain"/>
    <property type="match status" value="1"/>
</dbReference>